<feature type="compositionally biased region" description="Basic and acidic residues" evidence="1">
    <location>
        <begin position="9"/>
        <end position="21"/>
    </location>
</feature>
<organism evidence="2 3">
    <name type="scientific">Streptomyces albipurpureus</name>
    <dbReference type="NCBI Taxonomy" id="2897419"/>
    <lineage>
        <taxon>Bacteria</taxon>
        <taxon>Bacillati</taxon>
        <taxon>Actinomycetota</taxon>
        <taxon>Actinomycetes</taxon>
        <taxon>Kitasatosporales</taxon>
        <taxon>Streptomycetaceae</taxon>
        <taxon>Streptomyces</taxon>
    </lineage>
</organism>
<protein>
    <submittedName>
        <fullName evidence="2">Uncharacterized protein</fullName>
    </submittedName>
</protein>
<evidence type="ECO:0000313" key="2">
    <source>
        <dbReference type="EMBL" id="MCM2387504.1"/>
    </source>
</evidence>
<proteinExistence type="predicted"/>
<gene>
    <name evidence="2" type="ORF">NBG84_04130</name>
</gene>
<dbReference type="RefSeq" id="WP_250917865.1">
    <property type="nucleotide sequence ID" value="NZ_JAMQAW010000003.1"/>
</dbReference>
<reference evidence="2" key="1">
    <citation type="submission" date="2022-06" db="EMBL/GenBank/DDBJ databases">
        <title>Genome public.</title>
        <authorList>
            <person name="Sun Q."/>
        </authorList>
    </citation>
    <scope>NUCLEOTIDE SEQUENCE</scope>
    <source>
        <strain evidence="2">CWNU-1</strain>
    </source>
</reference>
<dbReference type="EMBL" id="JAMQAW010000003">
    <property type="protein sequence ID" value="MCM2387504.1"/>
    <property type="molecule type" value="Genomic_DNA"/>
</dbReference>
<keyword evidence="3" id="KW-1185">Reference proteome</keyword>
<sequence length="66" mass="7322">MHTAVDTRTVPEPRTVDGERTTHTCTEGRVRGTVHGDIDQTAQVWKAWFSENSNTLTRVTVPAATK</sequence>
<accession>A0ABT0UHI7</accession>
<comment type="caution">
    <text evidence="2">The sequence shown here is derived from an EMBL/GenBank/DDBJ whole genome shotgun (WGS) entry which is preliminary data.</text>
</comment>
<feature type="region of interest" description="Disordered" evidence="1">
    <location>
        <begin position="1"/>
        <end position="21"/>
    </location>
</feature>
<dbReference type="Proteomes" id="UP001431429">
    <property type="component" value="Unassembled WGS sequence"/>
</dbReference>
<evidence type="ECO:0000313" key="3">
    <source>
        <dbReference type="Proteomes" id="UP001431429"/>
    </source>
</evidence>
<evidence type="ECO:0000256" key="1">
    <source>
        <dbReference type="SAM" id="MobiDB-lite"/>
    </source>
</evidence>
<name>A0ABT0UHI7_9ACTN</name>